<dbReference type="SUPFAM" id="SSF51735">
    <property type="entry name" value="NAD(P)-binding Rossmann-fold domains"/>
    <property type="match status" value="1"/>
</dbReference>
<dbReference type="Gene3D" id="3.30.70.1450">
    <property type="entry name" value="Regulator of K+ conductance, C-terminal domain"/>
    <property type="match status" value="1"/>
</dbReference>
<dbReference type="InterPro" id="IPR036291">
    <property type="entry name" value="NAD(P)-bd_dom_sf"/>
</dbReference>
<dbReference type="InterPro" id="IPR050721">
    <property type="entry name" value="Trk_Ktr_HKT_K-transport"/>
</dbReference>
<protein>
    <recommendedName>
        <fullName evidence="1">Trk system potassium uptake protein TrkA</fullName>
    </recommendedName>
</protein>
<dbReference type="InterPro" id="IPR006037">
    <property type="entry name" value="RCK_C"/>
</dbReference>
<gene>
    <name evidence="7" type="ORF">CLG94_09685</name>
</gene>
<dbReference type="PROSITE" id="PS51201">
    <property type="entry name" value="RCK_N"/>
    <property type="match status" value="1"/>
</dbReference>
<reference evidence="7 8" key="1">
    <citation type="submission" date="2017-09" db="EMBL/GenBank/DDBJ databases">
        <title>Bloom of a denitrifying methanotroph, Candidatus Methylomirabilis limnetica, in a deep stratified lake.</title>
        <authorList>
            <person name="Graf J.S."/>
            <person name="Marchant H.K."/>
            <person name="Tienken D."/>
            <person name="Hach P.F."/>
            <person name="Brand A."/>
            <person name="Schubert C.J."/>
            <person name="Kuypers M.M."/>
            <person name="Milucka J."/>
        </authorList>
    </citation>
    <scope>NUCLEOTIDE SEQUENCE [LARGE SCALE GENOMIC DNA]</scope>
    <source>
        <strain evidence="7 8">Zug</strain>
    </source>
</reference>
<feature type="domain" description="RCK C-terminal" evidence="6">
    <location>
        <begin position="136"/>
        <end position="215"/>
    </location>
</feature>
<dbReference type="GO" id="GO:0015079">
    <property type="term" value="F:potassium ion transmembrane transporter activity"/>
    <property type="evidence" value="ECO:0007669"/>
    <property type="project" value="InterPro"/>
</dbReference>
<accession>A0A2T4TWR0</accession>
<dbReference type="Pfam" id="PF02080">
    <property type="entry name" value="TrkA_C"/>
    <property type="match status" value="1"/>
</dbReference>
<proteinExistence type="predicted"/>
<keyword evidence="8" id="KW-1185">Reference proteome</keyword>
<dbReference type="GO" id="GO:0005886">
    <property type="term" value="C:plasma membrane"/>
    <property type="evidence" value="ECO:0007669"/>
    <property type="project" value="InterPro"/>
</dbReference>
<dbReference type="PROSITE" id="PS51202">
    <property type="entry name" value="RCK_C"/>
    <property type="match status" value="1"/>
</dbReference>
<name>A0A2T4TWR0_9BACT</name>
<dbReference type="Pfam" id="PF02254">
    <property type="entry name" value="TrkA_N"/>
    <property type="match status" value="1"/>
</dbReference>
<evidence type="ECO:0000256" key="3">
    <source>
        <dbReference type="ARBA" id="ARBA00022958"/>
    </source>
</evidence>
<dbReference type="PRINTS" id="PR00335">
    <property type="entry name" value="KUPTAKETRKA"/>
</dbReference>
<evidence type="ECO:0000256" key="1">
    <source>
        <dbReference type="ARBA" id="ARBA00017378"/>
    </source>
</evidence>
<organism evidence="7 8">
    <name type="scientific">Candidatus Methylomirabilis limnetica</name>
    <dbReference type="NCBI Taxonomy" id="2033718"/>
    <lineage>
        <taxon>Bacteria</taxon>
        <taxon>Candidatus Methylomirabilota</taxon>
        <taxon>Candidatus Methylomirabilia</taxon>
        <taxon>Candidatus Methylomirabilales</taxon>
        <taxon>Candidatus Methylomirabilaceae</taxon>
        <taxon>Candidatus Methylomirabilis</taxon>
    </lineage>
</organism>
<evidence type="ECO:0000313" key="8">
    <source>
        <dbReference type="Proteomes" id="UP000241436"/>
    </source>
</evidence>
<feature type="domain" description="RCK N-terminal" evidence="5">
    <location>
        <begin position="1"/>
        <end position="117"/>
    </location>
</feature>
<dbReference type="InterPro" id="IPR006036">
    <property type="entry name" value="K_uptake_TrkA"/>
</dbReference>
<dbReference type="OrthoDB" id="9775180at2"/>
<dbReference type="Gene3D" id="3.40.50.720">
    <property type="entry name" value="NAD(P)-binding Rossmann-like Domain"/>
    <property type="match status" value="1"/>
</dbReference>
<evidence type="ECO:0000256" key="2">
    <source>
        <dbReference type="ARBA" id="ARBA00022538"/>
    </source>
</evidence>
<dbReference type="SUPFAM" id="SSF116726">
    <property type="entry name" value="TrkA C-terminal domain-like"/>
    <property type="match status" value="1"/>
</dbReference>
<reference evidence="8" key="2">
    <citation type="journal article" date="2018" name="Environ. Microbiol.">
        <title>Bloom of a denitrifying methanotroph, 'Candidatus Methylomirabilis limnetica', in a deep stratified lake.</title>
        <authorList>
            <person name="Graf J.S."/>
            <person name="Mayr M.J."/>
            <person name="Marchant H.K."/>
            <person name="Tienken D."/>
            <person name="Hach P.F."/>
            <person name="Brand A."/>
            <person name="Schubert C.J."/>
            <person name="Kuypers M.M."/>
            <person name="Milucka J."/>
        </authorList>
    </citation>
    <scope>NUCLEOTIDE SEQUENCE [LARGE SCALE GENOMIC DNA]</scope>
    <source>
        <strain evidence="8">Zug</strain>
    </source>
</reference>
<dbReference type="EMBL" id="NVQC01000023">
    <property type="protein sequence ID" value="PTL35530.1"/>
    <property type="molecule type" value="Genomic_DNA"/>
</dbReference>
<dbReference type="Proteomes" id="UP000241436">
    <property type="component" value="Unassembled WGS sequence"/>
</dbReference>
<dbReference type="AlphaFoldDB" id="A0A2T4TWR0"/>
<evidence type="ECO:0000259" key="5">
    <source>
        <dbReference type="PROSITE" id="PS51201"/>
    </source>
</evidence>
<sequence>MHIIIVGCGRVGTELAYRLFQKGHQVAVIDQVAASLSNLSAEFRGHTVQGEALAADVLRRAGIEQADGLAAVTNSDSLNAVVAHVARTVYHVPQVVVRNYHPRWRALHEAFGFQVVSSTSWGAQRIEELLYPSFARCVFSAGNGEVEIYELVVPEAWYGRSLQDLLPAGECLAVALSRAGKAMLPSSEDRLEAGDIVHLSATMAGIDTLRKRLQTPQGG</sequence>
<dbReference type="InterPro" id="IPR003148">
    <property type="entry name" value="RCK_N"/>
</dbReference>
<keyword evidence="2" id="KW-0406">Ion transport</keyword>
<keyword evidence="2" id="KW-0633">Potassium transport</keyword>
<evidence type="ECO:0000259" key="6">
    <source>
        <dbReference type="PROSITE" id="PS51202"/>
    </source>
</evidence>
<evidence type="ECO:0000256" key="4">
    <source>
        <dbReference type="ARBA" id="ARBA00023027"/>
    </source>
</evidence>
<keyword evidence="2" id="KW-0813">Transport</keyword>
<dbReference type="PANTHER" id="PTHR43833:SF8">
    <property type="entry name" value="TRK SYSTEM POTASSIUM UPTAKE PROTEIN TRKA"/>
    <property type="match status" value="1"/>
</dbReference>
<dbReference type="InterPro" id="IPR036721">
    <property type="entry name" value="RCK_C_sf"/>
</dbReference>
<keyword evidence="4" id="KW-0520">NAD</keyword>
<comment type="caution">
    <text evidence="7">The sequence shown here is derived from an EMBL/GenBank/DDBJ whole genome shotgun (WGS) entry which is preliminary data.</text>
</comment>
<dbReference type="PANTHER" id="PTHR43833">
    <property type="entry name" value="POTASSIUM CHANNEL PROTEIN 2-RELATED-RELATED"/>
    <property type="match status" value="1"/>
</dbReference>
<evidence type="ECO:0000313" key="7">
    <source>
        <dbReference type="EMBL" id="PTL35530.1"/>
    </source>
</evidence>
<keyword evidence="3" id="KW-0630">Potassium</keyword>
<dbReference type="RefSeq" id="WP_107563055.1">
    <property type="nucleotide sequence ID" value="NZ_NVQC01000023.1"/>
</dbReference>